<name>A0A1S3JRZ8_LINAN</name>
<dbReference type="GeneID" id="106175573"/>
<protein>
    <submittedName>
        <fullName evidence="2">Uncharacterized protein LOC106175573</fullName>
    </submittedName>
</protein>
<organism evidence="1 2">
    <name type="scientific">Lingula anatina</name>
    <name type="common">Brachiopod</name>
    <name type="synonym">Lingula unguis</name>
    <dbReference type="NCBI Taxonomy" id="7574"/>
    <lineage>
        <taxon>Eukaryota</taxon>
        <taxon>Metazoa</taxon>
        <taxon>Spiralia</taxon>
        <taxon>Lophotrochozoa</taxon>
        <taxon>Brachiopoda</taxon>
        <taxon>Linguliformea</taxon>
        <taxon>Lingulata</taxon>
        <taxon>Lingulida</taxon>
        <taxon>Linguloidea</taxon>
        <taxon>Lingulidae</taxon>
        <taxon>Lingula</taxon>
    </lineage>
</organism>
<proteinExistence type="predicted"/>
<dbReference type="Proteomes" id="UP000085678">
    <property type="component" value="Unplaced"/>
</dbReference>
<dbReference type="AlphaFoldDB" id="A0A1S3JRZ8"/>
<reference evidence="2" key="1">
    <citation type="submission" date="2025-08" db="UniProtKB">
        <authorList>
            <consortium name="RefSeq"/>
        </authorList>
    </citation>
    <scope>IDENTIFICATION</scope>
    <source>
        <tissue evidence="2">Gonads</tissue>
    </source>
</reference>
<dbReference type="KEGG" id="lak:106175573"/>
<gene>
    <name evidence="2" type="primary">LOC106175573</name>
</gene>
<dbReference type="InParanoid" id="A0A1S3JRZ8"/>
<sequence>MMSSMAAVALDIPSLPGFDDIFFGIRRDSIEYTPVREEDHGPSVIVYKEPEELTYLDNADLHGIDSDYFDETDSYSSSSSCNKFKEDFGIDVNERLLSNDDSDLWNPEALQKRQLRTRRKRMKFAK</sequence>
<evidence type="ECO:0000313" key="1">
    <source>
        <dbReference type="Proteomes" id="UP000085678"/>
    </source>
</evidence>
<dbReference type="RefSeq" id="XP_013413092.1">
    <property type="nucleotide sequence ID" value="XM_013557638.1"/>
</dbReference>
<keyword evidence="1" id="KW-1185">Reference proteome</keyword>
<accession>A0A1S3JRZ8</accession>
<evidence type="ECO:0000313" key="2">
    <source>
        <dbReference type="RefSeq" id="XP_013413092.1"/>
    </source>
</evidence>